<dbReference type="GO" id="GO:0008168">
    <property type="term" value="F:methyltransferase activity"/>
    <property type="evidence" value="ECO:0007669"/>
    <property type="project" value="UniProtKB-KW"/>
</dbReference>
<dbReference type="GO" id="GO:0032259">
    <property type="term" value="P:methylation"/>
    <property type="evidence" value="ECO:0007669"/>
    <property type="project" value="UniProtKB-KW"/>
</dbReference>
<proteinExistence type="predicted"/>
<dbReference type="EMBL" id="BLLF01001334">
    <property type="protein sequence ID" value="GFH18662.1"/>
    <property type="molecule type" value="Genomic_DNA"/>
</dbReference>
<organism evidence="2 3">
    <name type="scientific">Haematococcus lacustris</name>
    <name type="common">Green alga</name>
    <name type="synonym">Haematococcus pluvialis</name>
    <dbReference type="NCBI Taxonomy" id="44745"/>
    <lineage>
        <taxon>Eukaryota</taxon>
        <taxon>Viridiplantae</taxon>
        <taxon>Chlorophyta</taxon>
        <taxon>core chlorophytes</taxon>
        <taxon>Chlorophyceae</taxon>
        <taxon>CS clade</taxon>
        <taxon>Chlamydomonadales</taxon>
        <taxon>Haematococcaceae</taxon>
        <taxon>Haematococcus</taxon>
    </lineage>
</organism>
<keyword evidence="3" id="KW-1185">Reference proteome</keyword>
<dbReference type="PANTHER" id="PTHR13600">
    <property type="entry name" value="LEUCINE CARBOXYL METHYLTRANSFERASE"/>
    <property type="match status" value="1"/>
</dbReference>
<dbReference type="Proteomes" id="UP000485058">
    <property type="component" value="Unassembled WGS sequence"/>
</dbReference>
<keyword evidence="2" id="KW-0489">Methyltransferase</keyword>
<evidence type="ECO:0000313" key="3">
    <source>
        <dbReference type="Proteomes" id="UP000485058"/>
    </source>
</evidence>
<evidence type="ECO:0000256" key="1">
    <source>
        <dbReference type="ARBA" id="ARBA00022691"/>
    </source>
</evidence>
<keyword evidence="2" id="KW-0808">Transferase</keyword>
<dbReference type="Gene3D" id="3.40.50.150">
    <property type="entry name" value="Vaccinia Virus protein VP39"/>
    <property type="match status" value="1"/>
</dbReference>
<dbReference type="InterPro" id="IPR029063">
    <property type="entry name" value="SAM-dependent_MTases_sf"/>
</dbReference>
<dbReference type="InterPro" id="IPR016651">
    <property type="entry name" value="LCMT1"/>
</dbReference>
<feature type="non-terminal residue" evidence="2">
    <location>
        <position position="1"/>
    </location>
</feature>
<accession>A0A699ZRT4</accession>
<feature type="non-terminal residue" evidence="2">
    <location>
        <position position="119"/>
    </location>
</feature>
<dbReference type="AlphaFoldDB" id="A0A699ZRT4"/>
<sequence>MSIGKEGAQGPGCSLQPHSLAEAKWLRLPTYILSECVLVYMDPGHSSTLLAWLAAHFACATVVIYEQVEQGYGMLGLAAGVWREIKPHDAFGRQMCANLQSRGCPLRGITTTPDLEAHC</sequence>
<gene>
    <name evidence="2" type="ORF">HaLaN_15502</name>
</gene>
<name>A0A699ZRT4_HAELA</name>
<comment type="caution">
    <text evidence="2">The sequence shown here is derived from an EMBL/GenBank/DDBJ whole genome shotgun (WGS) entry which is preliminary data.</text>
</comment>
<dbReference type="SUPFAM" id="SSF53335">
    <property type="entry name" value="S-adenosyl-L-methionine-dependent methyltransferases"/>
    <property type="match status" value="1"/>
</dbReference>
<reference evidence="2 3" key="1">
    <citation type="submission" date="2020-02" db="EMBL/GenBank/DDBJ databases">
        <title>Draft genome sequence of Haematococcus lacustris strain NIES-144.</title>
        <authorList>
            <person name="Morimoto D."/>
            <person name="Nakagawa S."/>
            <person name="Yoshida T."/>
            <person name="Sawayama S."/>
        </authorList>
    </citation>
    <scope>NUCLEOTIDE SEQUENCE [LARGE SCALE GENOMIC DNA]</scope>
    <source>
        <strain evidence="2 3">NIES-144</strain>
    </source>
</reference>
<keyword evidence="1" id="KW-0949">S-adenosyl-L-methionine</keyword>
<evidence type="ECO:0000313" key="2">
    <source>
        <dbReference type="EMBL" id="GFH18662.1"/>
    </source>
</evidence>
<protein>
    <submittedName>
        <fullName evidence="2">Leucine carboxyl methyltransferase 1 homolog</fullName>
    </submittedName>
</protein>
<dbReference type="PANTHER" id="PTHR13600:SF21">
    <property type="entry name" value="LEUCINE CARBOXYL METHYLTRANSFERASE 1"/>
    <property type="match status" value="1"/>
</dbReference>